<gene>
    <name evidence="1" type="ORF">GMARGA_LOCUS38399</name>
</gene>
<proteinExistence type="predicted"/>
<evidence type="ECO:0000313" key="2">
    <source>
        <dbReference type="Proteomes" id="UP000789901"/>
    </source>
</evidence>
<evidence type="ECO:0000313" key="1">
    <source>
        <dbReference type="EMBL" id="CAG8846907.1"/>
    </source>
</evidence>
<organism evidence="1 2">
    <name type="scientific">Gigaspora margarita</name>
    <dbReference type="NCBI Taxonomy" id="4874"/>
    <lineage>
        <taxon>Eukaryota</taxon>
        <taxon>Fungi</taxon>
        <taxon>Fungi incertae sedis</taxon>
        <taxon>Mucoromycota</taxon>
        <taxon>Glomeromycotina</taxon>
        <taxon>Glomeromycetes</taxon>
        <taxon>Diversisporales</taxon>
        <taxon>Gigasporaceae</taxon>
        <taxon>Gigaspora</taxon>
    </lineage>
</organism>
<name>A0ABN7X332_GIGMA</name>
<keyword evidence="2" id="KW-1185">Reference proteome</keyword>
<accession>A0ABN7X332</accession>
<dbReference type="EMBL" id="CAJVQB010085469">
    <property type="protein sequence ID" value="CAG8846907.1"/>
    <property type="molecule type" value="Genomic_DNA"/>
</dbReference>
<reference evidence="1 2" key="1">
    <citation type="submission" date="2021-06" db="EMBL/GenBank/DDBJ databases">
        <authorList>
            <person name="Kallberg Y."/>
            <person name="Tangrot J."/>
            <person name="Rosling A."/>
        </authorList>
    </citation>
    <scope>NUCLEOTIDE SEQUENCE [LARGE SCALE GENOMIC DNA]</scope>
    <source>
        <strain evidence="1 2">120-4 pot B 10/14</strain>
    </source>
</reference>
<protein>
    <submittedName>
        <fullName evidence="1">6476_t:CDS:1</fullName>
    </submittedName>
</protein>
<sequence length="54" mass="5721">NKELYLGICSSCRDKGETTIHLVGREGASLSELIASGFKGQISVVLKALTIAIE</sequence>
<feature type="non-terminal residue" evidence="1">
    <location>
        <position position="1"/>
    </location>
</feature>
<feature type="non-terminal residue" evidence="1">
    <location>
        <position position="54"/>
    </location>
</feature>
<dbReference type="Proteomes" id="UP000789901">
    <property type="component" value="Unassembled WGS sequence"/>
</dbReference>
<comment type="caution">
    <text evidence="1">The sequence shown here is derived from an EMBL/GenBank/DDBJ whole genome shotgun (WGS) entry which is preliminary data.</text>
</comment>